<dbReference type="SUPFAM" id="SSF52540">
    <property type="entry name" value="P-loop containing nucleoside triphosphate hydrolases"/>
    <property type="match status" value="1"/>
</dbReference>
<dbReference type="PROSITE" id="PS50043">
    <property type="entry name" value="HTH_LUXR_2"/>
    <property type="match status" value="1"/>
</dbReference>
<dbReference type="Gene3D" id="1.10.10.10">
    <property type="entry name" value="Winged helix-like DNA-binding domain superfamily/Winged helix DNA-binding domain"/>
    <property type="match status" value="1"/>
</dbReference>
<dbReference type="CDD" id="cd06170">
    <property type="entry name" value="LuxR_C_like"/>
    <property type="match status" value="1"/>
</dbReference>
<name>A0ABX7PRM9_9ACTN</name>
<keyword evidence="2" id="KW-0067">ATP-binding</keyword>
<evidence type="ECO:0000259" key="3">
    <source>
        <dbReference type="PROSITE" id="PS50043"/>
    </source>
</evidence>
<sequence length="874" mass="89213">MTGSATVGSPADRQWPLAGRDRELDAALHALEAGARLVSVHGPTGVGKSRLLAEIAARLAGSATHTVQLGGSAILAVVPLGALSAQFPGLSPYDGTTPDPARLFAEASAALARAADGRPTVVLVDDATLLDGASLLLVAQLAAAGQVRLVVSLRPGDPLPEHLVASWNAARDLRIDLAPLDPDAARALLEAALGGAVAHRTVATLLSASGGNPLYLRELVLGARAAGTLTDTTGVWQLAGDPSATPTLRELVLARIGQLDAASRDVLERLAVCGELRPDQLPGDPAGVVRPALAALEAAGLVVVTASGVTIAEPVHATVLTGSMSRLRVEDVLAEQAALLAERAGGSPDLLQVTLWQLEAGLDVDADVILTATRLAAGTGDHGAVLRLAGAGLRAHPDHPDLLVLQADAQLRTGQVDDALATLARHPAGATLAGRDGARIARLIAVAQLTGRGPLAALEVLDESLGDGPAHPALELTRAAALVAAGRSTDAERVAREVAPLLGDSEEARIRILHARAVALACMGREEEALDAAAQAVAFAEATDGKVIGLCRAETQLAQATVQHLSGRYGVARATAVRALAEAADTGDEILGRSIEFLLGRIALDAGHLAPAERWLAETISGATSVGPPGLAVLARLSLTAAHGAAGDLEPARATLAAVPADLVPASWLALARAWAEGGGNVETTLRHAADAAAQALAGGNVMLAATAWQVAIELDRPDAAVEGLRAMAADHPSTLVALLADHAEAAARGDHARLLAIADAWEERDGLRLAAAAAATAARALGTSRTAASARARAEDLVRRCDGLDTPVVRQSDAVSPLTPREREIAALASAGATSKKIAEQLFLSSRTVDNHLQSVYTKLGISGRAELRASYR</sequence>
<dbReference type="Gene3D" id="1.25.40.10">
    <property type="entry name" value="Tetratricopeptide repeat domain"/>
    <property type="match status" value="1"/>
</dbReference>
<dbReference type="InterPro" id="IPR027417">
    <property type="entry name" value="P-loop_NTPase"/>
</dbReference>
<dbReference type="PRINTS" id="PR00038">
    <property type="entry name" value="HTHLUXR"/>
</dbReference>
<evidence type="ECO:0000313" key="5">
    <source>
        <dbReference type="Proteomes" id="UP000662818"/>
    </source>
</evidence>
<dbReference type="Proteomes" id="UP000662818">
    <property type="component" value="Chromosome"/>
</dbReference>
<dbReference type="RefSeq" id="WP_207007505.1">
    <property type="nucleotide sequence ID" value="NZ_CP022295.1"/>
</dbReference>
<dbReference type="SMART" id="SM00382">
    <property type="entry name" value="AAA"/>
    <property type="match status" value="1"/>
</dbReference>
<organism evidence="4 5">
    <name type="scientific">Nocardioides aromaticivorans</name>
    <dbReference type="NCBI Taxonomy" id="200618"/>
    <lineage>
        <taxon>Bacteria</taxon>
        <taxon>Bacillati</taxon>
        <taxon>Actinomycetota</taxon>
        <taxon>Actinomycetes</taxon>
        <taxon>Propionibacteriales</taxon>
        <taxon>Nocardioidaceae</taxon>
        <taxon>Nocardioides</taxon>
    </lineage>
</organism>
<dbReference type="InterPro" id="IPR000792">
    <property type="entry name" value="Tscrpt_reg_LuxR_C"/>
</dbReference>
<evidence type="ECO:0000313" key="4">
    <source>
        <dbReference type="EMBL" id="QSR28664.1"/>
    </source>
</evidence>
<dbReference type="PANTHER" id="PTHR16305:SF28">
    <property type="entry name" value="GUANYLATE CYCLASE DOMAIN-CONTAINING PROTEIN"/>
    <property type="match status" value="1"/>
</dbReference>
<dbReference type="PROSITE" id="PS00622">
    <property type="entry name" value="HTH_LUXR_1"/>
    <property type="match status" value="1"/>
</dbReference>
<dbReference type="SUPFAM" id="SSF48452">
    <property type="entry name" value="TPR-like"/>
    <property type="match status" value="1"/>
</dbReference>
<keyword evidence="5" id="KW-1185">Reference proteome</keyword>
<evidence type="ECO:0000256" key="2">
    <source>
        <dbReference type="ARBA" id="ARBA00022840"/>
    </source>
</evidence>
<dbReference type="InterPro" id="IPR016032">
    <property type="entry name" value="Sig_transdc_resp-reg_C-effctor"/>
</dbReference>
<dbReference type="InterPro" id="IPR036388">
    <property type="entry name" value="WH-like_DNA-bd_sf"/>
</dbReference>
<dbReference type="PANTHER" id="PTHR16305">
    <property type="entry name" value="TESTICULAR SOLUBLE ADENYLYL CYCLASE"/>
    <property type="match status" value="1"/>
</dbReference>
<dbReference type="Pfam" id="PF13191">
    <property type="entry name" value="AAA_16"/>
    <property type="match status" value="1"/>
</dbReference>
<dbReference type="InterPro" id="IPR041664">
    <property type="entry name" value="AAA_16"/>
</dbReference>
<dbReference type="EMBL" id="CP022295">
    <property type="protein sequence ID" value="QSR28664.1"/>
    <property type="molecule type" value="Genomic_DNA"/>
</dbReference>
<dbReference type="SUPFAM" id="SSF46894">
    <property type="entry name" value="C-terminal effector domain of the bipartite response regulators"/>
    <property type="match status" value="1"/>
</dbReference>
<accession>A0ABX7PRM9</accession>
<dbReference type="Pfam" id="PF00196">
    <property type="entry name" value="GerE"/>
    <property type="match status" value="1"/>
</dbReference>
<dbReference type="Gene3D" id="3.40.50.300">
    <property type="entry name" value="P-loop containing nucleotide triphosphate hydrolases"/>
    <property type="match status" value="1"/>
</dbReference>
<dbReference type="InterPro" id="IPR003593">
    <property type="entry name" value="AAA+_ATPase"/>
</dbReference>
<dbReference type="InterPro" id="IPR011990">
    <property type="entry name" value="TPR-like_helical_dom_sf"/>
</dbReference>
<proteinExistence type="predicted"/>
<evidence type="ECO:0000256" key="1">
    <source>
        <dbReference type="ARBA" id="ARBA00022741"/>
    </source>
</evidence>
<feature type="domain" description="HTH luxR-type" evidence="3">
    <location>
        <begin position="812"/>
        <end position="874"/>
    </location>
</feature>
<protein>
    <recommendedName>
        <fullName evidence="3">HTH luxR-type domain-containing protein</fullName>
    </recommendedName>
</protein>
<dbReference type="SMART" id="SM00421">
    <property type="entry name" value="HTH_LUXR"/>
    <property type="match status" value="1"/>
</dbReference>
<gene>
    <name evidence="4" type="ORF">CFH99_23865</name>
</gene>
<keyword evidence="1" id="KW-0547">Nucleotide-binding</keyword>
<reference evidence="4 5" key="1">
    <citation type="submission" date="2017-06" db="EMBL/GenBank/DDBJ databases">
        <title>Complete Genome Sequence of the Soil Carbazole-Degrading Bacterium Nocardioides aromaticivorans IC177.</title>
        <authorList>
            <person name="Vejarano F."/>
            <person name="Suzuki-Minakuchi C."/>
            <person name="Ohtsubo Y."/>
            <person name="Tsuda M."/>
            <person name="Okada K."/>
            <person name="Nojiri H."/>
        </authorList>
    </citation>
    <scope>NUCLEOTIDE SEQUENCE [LARGE SCALE GENOMIC DNA]</scope>
    <source>
        <strain evidence="4 5">IC177</strain>
    </source>
</reference>